<comment type="caution">
    <text evidence="2">The sequence shown here is derived from an EMBL/GenBank/DDBJ whole genome shotgun (WGS) entry which is preliminary data.</text>
</comment>
<proteinExistence type="predicted"/>
<organism evidence="2 3">
    <name type="scientific">Paramecium pentaurelia</name>
    <dbReference type="NCBI Taxonomy" id="43138"/>
    <lineage>
        <taxon>Eukaryota</taxon>
        <taxon>Sar</taxon>
        <taxon>Alveolata</taxon>
        <taxon>Ciliophora</taxon>
        <taxon>Intramacronucleata</taxon>
        <taxon>Oligohymenophorea</taxon>
        <taxon>Peniculida</taxon>
        <taxon>Parameciidae</taxon>
        <taxon>Paramecium</taxon>
    </lineage>
</organism>
<evidence type="ECO:0000256" key="1">
    <source>
        <dbReference type="SAM" id="Coils"/>
    </source>
</evidence>
<dbReference type="Proteomes" id="UP000689195">
    <property type="component" value="Unassembled WGS sequence"/>
</dbReference>
<dbReference type="EMBL" id="CAJJDO010000034">
    <property type="protein sequence ID" value="CAD8160024.1"/>
    <property type="molecule type" value="Genomic_DNA"/>
</dbReference>
<sequence>MLNSSIIFFFNYITSQKFIHDDILINWNYIYTIKIYNVIQLREKLSQLFIDEDRPQKKEIYEIKLNLINQKRNLIKSKKHNEMKKLLEILILKIFIKKHKKNMKRIYEIDKFDGSIILQNVNRIDQITIICKRDYRTIKQEMEYKIENLSQDIMNEKRDK</sequence>
<name>A0A8S1U5U0_9CILI</name>
<keyword evidence="1" id="KW-0175">Coiled coil</keyword>
<dbReference type="AlphaFoldDB" id="A0A8S1U5U0"/>
<protein>
    <submittedName>
        <fullName evidence="2">Uncharacterized protein</fullName>
    </submittedName>
</protein>
<reference evidence="2" key="1">
    <citation type="submission" date="2021-01" db="EMBL/GenBank/DDBJ databases">
        <authorList>
            <consortium name="Genoscope - CEA"/>
            <person name="William W."/>
        </authorList>
    </citation>
    <scope>NUCLEOTIDE SEQUENCE</scope>
</reference>
<evidence type="ECO:0000313" key="2">
    <source>
        <dbReference type="EMBL" id="CAD8160024.1"/>
    </source>
</evidence>
<accession>A0A8S1U5U0</accession>
<keyword evidence="3" id="KW-1185">Reference proteome</keyword>
<evidence type="ECO:0000313" key="3">
    <source>
        <dbReference type="Proteomes" id="UP000689195"/>
    </source>
</evidence>
<feature type="coiled-coil region" evidence="1">
    <location>
        <begin position="132"/>
        <end position="159"/>
    </location>
</feature>
<gene>
    <name evidence="2" type="ORF">PPENT_87.1.T0340114</name>
</gene>